<proteinExistence type="predicted"/>
<feature type="transmembrane region" description="Helical" evidence="1">
    <location>
        <begin position="115"/>
        <end position="138"/>
    </location>
</feature>
<evidence type="ECO:0000259" key="2">
    <source>
        <dbReference type="Pfam" id="PF07885"/>
    </source>
</evidence>
<dbReference type="EMBL" id="CP126980">
    <property type="protein sequence ID" value="WIM98429.1"/>
    <property type="molecule type" value="Genomic_DNA"/>
</dbReference>
<evidence type="ECO:0000313" key="4">
    <source>
        <dbReference type="Proteomes" id="UP001240150"/>
    </source>
</evidence>
<dbReference type="Pfam" id="PF07885">
    <property type="entry name" value="Ion_trans_2"/>
    <property type="match status" value="1"/>
</dbReference>
<keyword evidence="1" id="KW-0812">Transmembrane</keyword>
<evidence type="ECO:0000313" key="3">
    <source>
        <dbReference type="EMBL" id="WIM98429.1"/>
    </source>
</evidence>
<protein>
    <submittedName>
        <fullName evidence="3">Ion channel</fullName>
    </submittedName>
</protein>
<feature type="transmembrane region" description="Helical" evidence="1">
    <location>
        <begin position="53"/>
        <end position="74"/>
    </location>
</feature>
<feature type="transmembrane region" description="Helical" evidence="1">
    <location>
        <begin position="80"/>
        <end position="103"/>
    </location>
</feature>
<dbReference type="InterPro" id="IPR013099">
    <property type="entry name" value="K_chnl_dom"/>
</dbReference>
<feature type="domain" description="Potassium channel" evidence="2">
    <location>
        <begin position="125"/>
        <end position="202"/>
    </location>
</feature>
<dbReference type="Proteomes" id="UP001240150">
    <property type="component" value="Chromosome"/>
</dbReference>
<dbReference type="RefSeq" id="WP_284919811.1">
    <property type="nucleotide sequence ID" value="NZ_CP126980.1"/>
</dbReference>
<dbReference type="SUPFAM" id="SSF81324">
    <property type="entry name" value="Voltage-gated potassium channels"/>
    <property type="match status" value="1"/>
</dbReference>
<gene>
    <name evidence="3" type="ORF">ACTOB_002029</name>
</gene>
<reference evidence="3 4" key="1">
    <citation type="submission" date="2023-06" db="EMBL/GenBank/DDBJ databases">
        <authorList>
            <person name="Yushchuk O."/>
            <person name="Binda E."/>
            <person name="Ruckert-Reed C."/>
            <person name="Fedorenko V."/>
            <person name="Kalinowski J."/>
            <person name="Marinelli F."/>
        </authorList>
    </citation>
    <scope>NUCLEOTIDE SEQUENCE [LARGE SCALE GENOMIC DNA]</scope>
    <source>
        <strain evidence="3 4">NRRL 3884</strain>
    </source>
</reference>
<keyword evidence="4" id="KW-1185">Reference proteome</keyword>
<accession>A0ABY8WQ31</accession>
<name>A0ABY8WQ31_9ACTN</name>
<feature type="transmembrane region" description="Helical" evidence="1">
    <location>
        <begin position="6"/>
        <end position="24"/>
    </location>
</feature>
<sequence>MNPRFGYGVVLLLIVGTYVLALFAERRWLVTVLLAVQSATAWQSLRVARAHRGLRMTGAVVFLLALAVATVNAVSHGRALTGVAFSAASMLYLLAPIAIVRDLARRERVDGQTMLGALAAYLLIGMAFGFAYQCVAAFQPGPLFGEQGDATLADALFFSFVTVTTTGYGNLVPASNPGQTIAVLEALIGQLFLVTAVAKVVENWRPRNWKRDSSTGDDATEREVR</sequence>
<keyword evidence="1" id="KW-0472">Membrane</keyword>
<organism evidence="3 4">
    <name type="scientific">Actinoplanes oblitus</name>
    <dbReference type="NCBI Taxonomy" id="3040509"/>
    <lineage>
        <taxon>Bacteria</taxon>
        <taxon>Bacillati</taxon>
        <taxon>Actinomycetota</taxon>
        <taxon>Actinomycetes</taxon>
        <taxon>Micromonosporales</taxon>
        <taxon>Micromonosporaceae</taxon>
        <taxon>Actinoplanes</taxon>
    </lineage>
</organism>
<dbReference type="Gene3D" id="1.10.287.70">
    <property type="match status" value="1"/>
</dbReference>
<keyword evidence="1" id="KW-1133">Transmembrane helix</keyword>
<evidence type="ECO:0000256" key="1">
    <source>
        <dbReference type="SAM" id="Phobius"/>
    </source>
</evidence>